<evidence type="ECO:0000313" key="4">
    <source>
        <dbReference type="Proteomes" id="UP000221165"/>
    </source>
</evidence>
<evidence type="ECO:0000313" key="3">
    <source>
        <dbReference type="EMBL" id="PHJ23837.1"/>
    </source>
</evidence>
<keyword evidence="4" id="KW-1185">Reference proteome</keyword>
<dbReference type="Proteomes" id="UP000221165">
    <property type="component" value="Unassembled WGS sequence"/>
</dbReference>
<proteinExistence type="predicted"/>
<evidence type="ECO:0000256" key="1">
    <source>
        <dbReference type="SAM" id="MobiDB-lite"/>
    </source>
</evidence>
<dbReference type="EMBL" id="MIGC01000980">
    <property type="protein sequence ID" value="PHJ23837.1"/>
    <property type="molecule type" value="Genomic_DNA"/>
</dbReference>
<feature type="transmembrane region" description="Helical" evidence="2">
    <location>
        <begin position="26"/>
        <end position="47"/>
    </location>
</feature>
<reference evidence="3 4" key="1">
    <citation type="journal article" date="2017" name="Int. J. Parasitol.">
        <title>The genome of the protozoan parasite Cystoisospora suis and a reverse vaccinology approach to identify vaccine candidates.</title>
        <authorList>
            <person name="Palmieri N."/>
            <person name="Shrestha A."/>
            <person name="Ruttkowski B."/>
            <person name="Beck T."/>
            <person name="Vogl C."/>
            <person name="Tomley F."/>
            <person name="Blake D.P."/>
            <person name="Joachim A."/>
        </authorList>
    </citation>
    <scope>NUCLEOTIDE SEQUENCE [LARGE SCALE GENOMIC DNA]</scope>
    <source>
        <strain evidence="3 4">Wien I</strain>
    </source>
</reference>
<dbReference type="OrthoDB" id="331468at2759"/>
<dbReference type="RefSeq" id="XP_067925511.1">
    <property type="nucleotide sequence ID" value="XM_068062519.1"/>
</dbReference>
<feature type="compositionally biased region" description="Basic and acidic residues" evidence="1">
    <location>
        <begin position="196"/>
        <end position="212"/>
    </location>
</feature>
<comment type="caution">
    <text evidence="3">The sequence shown here is derived from an EMBL/GenBank/DDBJ whole genome shotgun (WGS) entry which is preliminary data.</text>
</comment>
<feature type="transmembrane region" description="Helical" evidence="2">
    <location>
        <begin position="59"/>
        <end position="81"/>
    </location>
</feature>
<keyword evidence="2 3" id="KW-0812">Transmembrane</keyword>
<evidence type="ECO:0000256" key="2">
    <source>
        <dbReference type="SAM" id="Phobius"/>
    </source>
</evidence>
<protein>
    <submittedName>
        <fullName evidence="3">Transmembrane protein</fullName>
    </submittedName>
</protein>
<keyword evidence="2" id="KW-0472">Membrane</keyword>
<feature type="region of interest" description="Disordered" evidence="1">
    <location>
        <begin position="96"/>
        <end position="115"/>
    </location>
</feature>
<name>A0A2C6L576_9APIC</name>
<feature type="compositionally biased region" description="Basic and acidic residues" evidence="1">
    <location>
        <begin position="176"/>
        <end position="188"/>
    </location>
</feature>
<keyword evidence="2" id="KW-1133">Transmembrane helix</keyword>
<sequence length="212" mass="21787">MAANVVAGAVCCCSVPCPKSVGERRVLLCGGLLNILVPCGLGSLVAGCCLRDNQLINTGALQLVLTFLLVGIVWSIVYGIMMMLNALTAPLPNAVPQPSSTHLHEQAGKKPSGCSPYSASSRAFVEGGAGIPVPEQSSPLCGCAQPAAFNTRGHSRSLTTVSPKSSLAGVGGGPADPRRPSDATRTEVHVTTAEQKQVEEGEQREEPGEVTA</sequence>
<gene>
    <name evidence="3" type="ORF">CSUI_002317</name>
</gene>
<dbReference type="AlphaFoldDB" id="A0A2C6L576"/>
<dbReference type="GeneID" id="94425730"/>
<feature type="compositionally biased region" description="Polar residues" evidence="1">
    <location>
        <begin position="156"/>
        <end position="165"/>
    </location>
</feature>
<accession>A0A2C6L576</accession>
<organism evidence="3 4">
    <name type="scientific">Cystoisospora suis</name>
    <dbReference type="NCBI Taxonomy" id="483139"/>
    <lineage>
        <taxon>Eukaryota</taxon>
        <taxon>Sar</taxon>
        <taxon>Alveolata</taxon>
        <taxon>Apicomplexa</taxon>
        <taxon>Conoidasida</taxon>
        <taxon>Coccidia</taxon>
        <taxon>Eucoccidiorida</taxon>
        <taxon>Eimeriorina</taxon>
        <taxon>Sarcocystidae</taxon>
        <taxon>Cystoisospora</taxon>
    </lineage>
</organism>
<feature type="region of interest" description="Disordered" evidence="1">
    <location>
        <begin position="153"/>
        <end position="212"/>
    </location>
</feature>
<dbReference type="VEuPathDB" id="ToxoDB:CSUI_002317"/>